<gene>
    <name evidence="2" type="ORF">ALC62_02460</name>
</gene>
<accession>A0A195D179</accession>
<evidence type="ECO:0000313" key="3">
    <source>
        <dbReference type="Proteomes" id="UP000078542"/>
    </source>
</evidence>
<keyword evidence="3" id="KW-1185">Reference proteome</keyword>
<dbReference type="Proteomes" id="UP000078542">
    <property type="component" value="Unassembled WGS sequence"/>
</dbReference>
<evidence type="ECO:0000259" key="1">
    <source>
        <dbReference type="PROSITE" id="PS50835"/>
    </source>
</evidence>
<evidence type="ECO:0000313" key="2">
    <source>
        <dbReference type="EMBL" id="KYN06606.1"/>
    </source>
</evidence>
<dbReference type="InterPro" id="IPR007110">
    <property type="entry name" value="Ig-like_dom"/>
</dbReference>
<dbReference type="InterPro" id="IPR036179">
    <property type="entry name" value="Ig-like_dom_sf"/>
</dbReference>
<dbReference type="STRING" id="456900.A0A195D179"/>
<reference evidence="2 3" key="1">
    <citation type="submission" date="2016-03" db="EMBL/GenBank/DDBJ databases">
        <title>Cyphomyrmex costatus WGS genome.</title>
        <authorList>
            <person name="Nygaard S."/>
            <person name="Hu H."/>
            <person name="Boomsma J."/>
            <person name="Zhang G."/>
        </authorList>
    </citation>
    <scope>NUCLEOTIDE SEQUENCE [LARGE SCALE GENOMIC DNA]</scope>
    <source>
        <strain evidence="2">MS0001</strain>
        <tissue evidence="2">Whole body</tissue>
    </source>
</reference>
<protein>
    <recommendedName>
        <fullName evidence="1">Ig-like domain-containing protein</fullName>
    </recommendedName>
</protein>
<feature type="non-terminal residue" evidence="2">
    <location>
        <position position="1"/>
    </location>
</feature>
<name>A0A195D179_9HYME</name>
<dbReference type="PROSITE" id="PS50835">
    <property type="entry name" value="IG_LIKE"/>
    <property type="match status" value="1"/>
</dbReference>
<dbReference type="EMBL" id="KQ976986">
    <property type="protein sequence ID" value="KYN06606.1"/>
    <property type="molecule type" value="Genomic_DNA"/>
</dbReference>
<dbReference type="AlphaFoldDB" id="A0A195D179"/>
<sequence length="229" mass="25132">EKNDLSEYGQRIFCITNGDLSVKLGRTSSKPRKRLFEARARIVGQADIYVKTGSLLTLTCLMSQGPHDLGTVAWYRGSDAVVTSPRSENDIETEPRITVETEWSDALTSKSETTESFVTWLAHREDASDMPRISGDLAVQPGRLCRSEYCAAVAIVAVVSAARPFLDVIDDYVSHHNDAVTHRGKFTGPQPKKRINCRAAVGPRLPSCKRPLSVNSMGLSESTADDTFS</sequence>
<proteinExistence type="predicted"/>
<feature type="domain" description="Ig-like" evidence="1">
    <location>
        <begin position="31"/>
        <end position="106"/>
    </location>
</feature>
<organism evidence="2 3">
    <name type="scientific">Cyphomyrmex costatus</name>
    <dbReference type="NCBI Taxonomy" id="456900"/>
    <lineage>
        <taxon>Eukaryota</taxon>
        <taxon>Metazoa</taxon>
        <taxon>Ecdysozoa</taxon>
        <taxon>Arthropoda</taxon>
        <taxon>Hexapoda</taxon>
        <taxon>Insecta</taxon>
        <taxon>Pterygota</taxon>
        <taxon>Neoptera</taxon>
        <taxon>Endopterygota</taxon>
        <taxon>Hymenoptera</taxon>
        <taxon>Apocrita</taxon>
        <taxon>Aculeata</taxon>
        <taxon>Formicoidea</taxon>
        <taxon>Formicidae</taxon>
        <taxon>Myrmicinae</taxon>
        <taxon>Cyphomyrmex</taxon>
    </lineage>
</organism>
<dbReference type="SUPFAM" id="SSF48726">
    <property type="entry name" value="Immunoglobulin"/>
    <property type="match status" value="1"/>
</dbReference>